<evidence type="ECO:0000256" key="2">
    <source>
        <dbReference type="ARBA" id="ARBA00024195"/>
    </source>
</evidence>
<organism evidence="5 6">
    <name type="scientific">Silurus asotus</name>
    <name type="common">Amur catfish</name>
    <name type="synonym">Parasilurus asotus</name>
    <dbReference type="NCBI Taxonomy" id="30991"/>
    <lineage>
        <taxon>Eukaryota</taxon>
        <taxon>Metazoa</taxon>
        <taxon>Chordata</taxon>
        <taxon>Craniata</taxon>
        <taxon>Vertebrata</taxon>
        <taxon>Euteleostomi</taxon>
        <taxon>Actinopterygii</taxon>
        <taxon>Neopterygii</taxon>
        <taxon>Teleostei</taxon>
        <taxon>Ostariophysi</taxon>
        <taxon>Siluriformes</taxon>
        <taxon>Siluridae</taxon>
        <taxon>Silurus</taxon>
    </lineage>
</organism>
<dbReference type="InterPro" id="IPR001254">
    <property type="entry name" value="Trypsin_dom"/>
</dbReference>
<evidence type="ECO:0000256" key="1">
    <source>
        <dbReference type="ARBA" id="ARBA00023157"/>
    </source>
</evidence>
<accession>A0AAD5A2H9</accession>
<keyword evidence="1" id="KW-1015">Disulfide bond</keyword>
<dbReference type="CDD" id="cd00190">
    <property type="entry name" value="Tryp_SPc"/>
    <property type="match status" value="1"/>
</dbReference>
<evidence type="ECO:0000256" key="3">
    <source>
        <dbReference type="SAM" id="MobiDB-lite"/>
    </source>
</evidence>
<dbReference type="InterPro" id="IPR001314">
    <property type="entry name" value="Peptidase_S1A"/>
</dbReference>
<gene>
    <name evidence="5" type="ORF">C0J50_6692</name>
</gene>
<dbReference type="EMBL" id="MU582332">
    <property type="protein sequence ID" value="KAI5608553.1"/>
    <property type="molecule type" value="Genomic_DNA"/>
</dbReference>
<reference evidence="5" key="1">
    <citation type="submission" date="2018-07" db="EMBL/GenBank/DDBJ databases">
        <title>Comparative genomics of catfishes provides insights into carnivory and benthic adaptation.</title>
        <authorList>
            <person name="Zhang Y."/>
            <person name="Wang D."/>
            <person name="Peng Z."/>
            <person name="Zheng S."/>
            <person name="Shao F."/>
            <person name="Tao W."/>
        </authorList>
    </citation>
    <scope>NUCLEOTIDE SEQUENCE</scope>
    <source>
        <strain evidence="5">Chongqing</strain>
    </source>
</reference>
<evidence type="ECO:0000313" key="5">
    <source>
        <dbReference type="EMBL" id="KAI5608553.1"/>
    </source>
</evidence>
<dbReference type="SUPFAM" id="SSF50494">
    <property type="entry name" value="Trypsin-like serine proteases"/>
    <property type="match status" value="1"/>
</dbReference>
<dbReference type="PRINTS" id="PR00722">
    <property type="entry name" value="CHYMOTRYPSIN"/>
</dbReference>
<feature type="domain" description="Peptidase S1" evidence="4">
    <location>
        <begin position="101"/>
        <end position="336"/>
    </location>
</feature>
<sequence>MPLVGPCHCDCFVGARGRSGIPRNKKQAEQHPQWNSRTERYPQRETMAGDAPSGAWRLGIWFSVAVFLFGSMICLLEAHVLDGTKELTAGNTDAALRTRRMVGGLLTPGNVPWQALVYLSDSKLDGGIGGGALIAPQWILTAGRNLFERKTQKGSRGKEPLIPKVYLGVVQRSKADASNEVAVEKVFLHPDYQNPSDIDNDLALIQLKEPVSFSDTVFPIPLPEKDDNLEEREGQKGVIAGWGWGPLLNFSDRLKFLSLPIIQSTANQDKIRTNRTKFQENVCYGDAGGALTLLNPDTKKVYAAGILSYDEACTRDQEAIFIKISSYLPWIHSVMRGDSEHFSSLRTSIMNDLIAK</sequence>
<comment type="similarity">
    <text evidence="2">Belongs to the peptidase S1 family. CLIP subfamily.</text>
</comment>
<dbReference type="Pfam" id="PF00089">
    <property type="entry name" value="Trypsin"/>
    <property type="match status" value="1"/>
</dbReference>
<dbReference type="InterPro" id="IPR051487">
    <property type="entry name" value="Ser/Thr_Proteases_Immune/Dev"/>
</dbReference>
<dbReference type="PANTHER" id="PTHR24256">
    <property type="entry name" value="TRYPTASE-RELATED"/>
    <property type="match status" value="1"/>
</dbReference>
<comment type="caution">
    <text evidence="5">The sequence shown here is derived from an EMBL/GenBank/DDBJ whole genome shotgun (WGS) entry which is preliminary data.</text>
</comment>
<dbReference type="GO" id="GO:0004252">
    <property type="term" value="F:serine-type endopeptidase activity"/>
    <property type="evidence" value="ECO:0007669"/>
    <property type="project" value="InterPro"/>
</dbReference>
<evidence type="ECO:0000259" key="4">
    <source>
        <dbReference type="PROSITE" id="PS50240"/>
    </source>
</evidence>
<feature type="region of interest" description="Disordered" evidence="3">
    <location>
        <begin position="22"/>
        <end position="48"/>
    </location>
</feature>
<dbReference type="AlphaFoldDB" id="A0AAD5A2H9"/>
<dbReference type="Gene3D" id="2.40.10.10">
    <property type="entry name" value="Trypsin-like serine proteases"/>
    <property type="match status" value="1"/>
</dbReference>
<keyword evidence="6" id="KW-1185">Reference proteome</keyword>
<name>A0AAD5A2H9_SILAS</name>
<dbReference type="SMART" id="SM00020">
    <property type="entry name" value="Tryp_SPc"/>
    <property type="match status" value="1"/>
</dbReference>
<dbReference type="GO" id="GO:0006508">
    <property type="term" value="P:proteolysis"/>
    <property type="evidence" value="ECO:0007669"/>
    <property type="project" value="InterPro"/>
</dbReference>
<dbReference type="Proteomes" id="UP001205998">
    <property type="component" value="Unassembled WGS sequence"/>
</dbReference>
<dbReference type="PROSITE" id="PS50240">
    <property type="entry name" value="TRYPSIN_DOM"/>
    <property type="match status" value="1"/>
</dbReference>
<protein>
    <submittedName>
        <fullName evidence="5">Haptoglobin</fullName>
    </submittedName>
</protein>
<dbReference type="InterPro" id="IPR009003">
    <property type="entry name" value="Peptidase_S1_PA"/>
</dbReference>
<evidence type="ECO:0000313" key="6">
    <source>
        <dbReference type="Proteomes" id="UP001205998"/>
    </source>
</evidence>
<proteinExistence type="inferred from homology"/>
<dbReference type="InterPro" id="IPR043504">
    <property type="entry name" value="Peptidase_S1_PA_chymotrypsin"/>
</dbReference>